<evidence type="ECO:0000256" key="1">
    <source>
        <dbReference type="ARBA" id="ARBA00011073"/>
    </source>
</evidence>
<dbReference type="PANTHER" id="PTHR43806:SF11">
    <property type="entry name" value="CEREVISIN-RELATED"/>
    <property type="match status" value="1"/>
</dbReference>
<dbReference type="EMBL" id="LTAZ01000004">
    <property type="protein sequence ID" value="KYH26338.1"/>
    <property type="molecule type" value="Genomic_DNA"/>
</dbReference>
<feature type="active site" description="Charge relay system" evidence="5 6">
    <location>
        <position position="386"/>
    </location>
</feature>
<evidence type="ECO:0000313" key="9">
    <source>
        <dbReference type="Proteomes" id="UP000075321"/>
    </source>
</evidence>
<name>A0A151AF74_9EURY</name>
<dbReference type="GO" id="GO:0006508">
    <property type="term" value="P:proteolysis"/>
    <property type="evidence" value="ECO:0007669"/>
    <property type="project" value="UniProtKB-KW"/>
</dbReference>
<evidence type="ECO:0000256" key="3">
    <source>
        <dbReference type="ARBA" id="ARBA00022801"/>
    </source>
</evidence>
<dbReference type="PANTHER" id="PTHR43806">
    <property type="entry name" value="PEPTIDASE S8"/>
    <property type="match status" value="1"/>
</dbReference>
<dbReference type="InterPro" id="IPR022398">
    <property type="entry name" value="Peptidase_S8_His-AS"/>
</dbReference>
<feature type="domain" description="Peptidase S8/S53" evidence="7">
    <location>
        <begin position="129"/>
        <end position="433"/>
    </location>
</feature>
<feature type="active site" description="Charge relay system" evidence="5 6">
    <location>
        <position position="176"/>
    </location>
</feature>
<dbReference type="EC" id="3.4.21.-" evidence="8"/>
<dbReference type="InterPro" id="IPR006311">
    <property type="entry name" value="TAT_signal"/>
</dbReference>
<dbReference type="SUPFAM" id="SSF52743">
    <property type="entry name" value="Subtilisin-like"/>
    <property type="match status" value="1"/>
</dbReference>
<dbReference type="RefSeq" id="WP_066380985.1">
    <property type="nucleotide sequence ID" value="NZ_LTAZ01000004.1"/>
</dbReference>
<dbReference type="GO" id="GO:0004252">
    <property type="term" value="F:serine-type endopeptidase activity"/>
    <property type="evidence" value="ECO:0007669"/>
    <property type="project" value="UniProtKB-UniRule"/>
</dbReference>
<dbReference type="InterPro" id="IPR036852">
    <property type="entry name" value="Peptidase_S8/S53_dom_sf"/>
</dbReference>
<dbReference type="PROSITE" id="PS51892">
    <property type="entry name" value="SUBTILASE"/>
    <property type="match status" value="1"/>
</dbReference>
<dbReference type="PROSITE" id="PS00138">
    <property type="entry name" value="SUBTILASE_SER"/>
    <property type="match status" value="1"/>
</dbReference>
<dbReference type="AlphaFoldDB" id="A0A151AF74"/>
<keyword evidence="3 6" id="KW-0378">Hydrolase</keyword>
<evidence type="ECO:0000313" key="8">
    <source>
        <dbReference type="EMBL" id="KYH26338.1"/>
    </source>
</evidence>
<dbReference type="Proteomes" id="UP000075321">
    <property type="component" value="Unassembled WGS sequence"/>
</dbReference>
<dbReference type="Gene3D" id="3.40.50.200">
    <property type="entry name" value="Peptidase S8/S53 domain"/>
    <property type="match status" value="1"/>
</dbReference>
<evidence type="ECO:0000256" key="2">
    <source>
        <dbReference type="ARBA" id="ARBA00022670"/>
    </source>
</evidence>
<gene>
    <name evidence="8" type="primary">hly_1</name>
    <name evidence="8" type="ORF">HAPAU_14350</name>
</gene>
<dbReference type="InterPro" id="IPR000209">
    <property type="entry name" value="Peptidase_S8/S53_dom"/>
</dbReference>
<feature type="active site" description="Charge relay system" evidence="5 6">
    <location>
        <position position="138"/>
    </location>
</feature>
<evidence type="ECO:0000256" key="5">
    <source>
        <dbReference type="PIRSR" id="PIRSR615500-1"/>
    </source>
</evidence>
<dbReference type="Pfam" id="PF00082">
    <property type="entry name" value="Peptidase_S8"/>
    <property type="match status" value="1"/>
</dbReference>
<evidence type="ECO:0000256" key="6">
    <source>
        <dbReference type="PROSITE-ProRule" id="PRU01240"/>
    </source>
</evidence>
<protein>
    <submittedName>
        <fullName evidence="8">Halolysin</fullName>
        <ecNumber evidence="8">3.4.21.-</ecNumber>
    </submittedName>
</protein>
<dbReference type="PRINTS" id="PR00723">
    <property type="entry name" value="SUBTILISIN"/>
</dbReference>
<comment type="caution">
    <text evidence="8">The sequence shown here is derived from an EMBL/GenBank/DDBJ whole genome shotgun (WGS) entry which is preliminary data.</text>
</comment>
<dbReference type="InterPro" id="IPR050131">
    <property type="entry name" value="Peptidase_S8_subtilisin-like"/>
</dbReference>
<dbReference type="PROSITE" id="PS00137">
    <property type="entry name" value="SUBTILASE_HIS"/>
    <property type="match status" value="1"/>
</dbReference>
<dbReference type="InterPro" id="IPR015500">
    <property type="entry name" value="Peptidase_S8_subtilisin-rel"/>
</dbReference>
<evidence type="ECO:0000256" key="4">
    <source>
        <dbReference type="ARBA" id="ARBA00022825"/>
    </source>
</evidence>
<proteinExistence type="inferred from homology"/>
<organism evidence="8 9">
    <name type="scientific">Halalkalicoccus paucihalophilus</name>
    <dbReference type="NCBI Taxonomy" id="1008153"/>
    <lineage>
        <taxon>Archaea</taxon>
        <taxon>Methanobacteriati</taxon>
        <taxon>Methanobacteriota</taxon>
        <taxon>Stenosarchaea group</taxon>
        <taxon>Halobacteria</taxon>
        <taxon>Halobacteriales</taxon>
        <taxon>Halococcaceae</taxon>
        <taxon>Halalkalicoccus</taxon>
    </lineage>
</organism>
<keyword evidence="9" id="KW-1185">Reference proteome</keyword>
<comment type="similarity">
    <text evidence="1 6">Belongs to the peptidase S8 family.</text>
</comment>
<dbReference type="PATRIC" id="fig|1008153.3.peg.1449"/>
<dbReference type="PROSITE" id="PS51318">
    <property type="entry name" value="TAT"/>
    <property type="match status" value="1"/>
</dbReference>
<evidence type="ECO:0000259" key="7">
    <source>
        <dbReference type="Pfam" id="PF00082"/>
    </source>
</evidence>
<keyword evidence="2 6" id="KW-0645">Protease</keyword>
<sequence>MINENTTRRRLLRGIAAAGLTVGTVGTASADSVETYIVTGGSRNRIENAEFSVTRELAGGSVLIVSGPAGSADELGSVGGVSGVTPNFEVEFSEPVETAPQTTEDAAFTDLQWDKEITDTFAAHDYATGEGSRIVIADTGVDGTHPDLAGNFNEELSVSFVNGGEEGPHIGDSGDHGTHVAGTAAATGDVGVTGTAPNAELVSVRVLGPDSSTFADVLAGADYAAEIGADAANFSLGAGPFPPQANSDGLRVAIQRVMQDAVRRGTVQTVSSGNAETNLQQGQSCTTFVEENEDGEEVEVETCDNWHYLPGTVQGVMTVSATTPNDELAFYSNYGTNAIEVGAPGGGYETLEETLDPDADVEWPYPTNLIYSTEPDETYGWKAGTSMAAPQVAGLVGLVRELAPDMNANRVESAVAHGAELVNGRSGPEFGAGRINVLNTVERVR</sequence>
<reference evidence="8 9" key="1">
    <citation type="submission" date="2016-02" db="EMBL/GenBank/DDBJ databases">
        <title>Genome sequence of Halalkalicoccus paucihalophilus DSM 24557.</title>
        <authorList>
            <person name="Poehlein A."/>
            <person name="Daniel R."/>
        </authorList>
    </citation>
    <scope>NUCLEOTIDE SEQUENCE [LARGE SCALE GENOMIC DNA]</scope>
    <source>
        <strain evidence="8 9">DSM 24557</strain>
    </source>
</reference>
<dbReference type="InterPro" id="IPR023828">
    <property type="entry name" value="Peptidase_S8_Ser-AS"/>
</dbReference>
<accession>A0A151AF74</accession>
<dbReference type="OrthoDB" id="341609at2157"/>
<keyword evidence="4 6" id="KW-0720">Serine protease</keyword>